<feature type="compositionally biased region" description="Low complexity" evidence="1">
    <location>
        <begin position="103"/>
        <end position="115"/>
    </location>
</feature>
<reference evidence="2" key="2">
    <citation type="journal article" date="2010" name="Nature">
        <title>Comparative genomics reveals mobile pathogenicity chromosomes in Fusarium.</title>
        <authorList>
            <person name="Ma L.J."/>
            <person name="van der Does H.C."/>
            <person name="Borkovich K.A."/>
            <person name="Coleman J.J."/>
            <person name="Daboussi M.J."/>
            <person name="Di Pietro A."/>
            <person name="Dufresne M."/>
            <person name="Freitag M."/>
            <person name="Grabherr M."/>
            <person name="Henrissat B."/>
            <person name="Houterman P.M."/>
            <person name="Kang S."/>
            <person name="Shim W.B."/>
            <person name="Woloshuk C."/>
            <person name="Xie X."/>
            <person name="Xu J.R."/>
            <person name="Antoniw J."/>
            <person name="Baker S.E."/>
            <person name="Bluhm B.H."/>
            <person name="Breakspear A."/>
            <person name="Brown D.W."/>
            <person name="Butchko R.A."/>
            <person name="Chapman S."/>
            <person name="Coulson R."/>
            <person name="Coutinho P.M."/>
            <person name="Danchin E.G."/>
            <person name="Diener A."/>
            <person name="Gale L.R."/>
            <person name="Gardiner D.M."/>
            <person name="Goff S."/>
            <person name="Hammond-Kosack K.E."/>
            <person name="Hilburn K."/>
            <person name="Hua-Van A."/>
            <person name="Jonkers W."/>
            <person name="Kazan K."/>
            <person name="Kodira C.D."/>
            <person name="Koehrsen M."/>
            <person name="Kumar L."/>
            <person name="Lee Y.H."/>
            <person name="Li L."/>
            <person name="Manners J.M."/>
            <person name="Miranda-Saavedra D."/>
            <person name="Mukherjee M."/>
            <person name="Park G."/>
            <person name="Park J."/>
            <person name="Park S.Y."/>
            <person name="Proctor R.H."/>
            <person name="Regev A."/>
            <person name="Ruiz-Roldan M.C."/>
            <person name="Sain D."/>
            <person name="Sakthikumar S."/>
            <person name="Sykes S."/>
            <person name="Schwartz D.C."/>
            <person name="Turgeon B.G."/>
            <person name="Wapinski I."/>
            <person name="Yoder O."/>
            <person name="Young S."/>
            <person name="Zeng Q."/>
            <person name="Zhou S."/>
            <person name="Galagan J."/>
            <person name="Cuomo C.A."/>
            <person name="Kistler H.C."/>
            <person name="Rep M."/>
        </authorList>
    </citation>
    <scope>NUCLEOTIDE SEQUENCE [LARGE SCALE GENOMIC DNA]</scope>
    <source>
        <strain evidence="2">4287</strain>
    </source>
</reference>
<dbReference type="Proteomes" id="UP000009097">
    <property type="component" value="Unassembled WGS sequence"/>
</dbReference>
<evidence type="ECO:0000256" key="1">
    <source>
        <dbReference type="SAM" id="MobiDB-lite"/>
    </source>
</evidence>
<evidence type="ECO:0000313" key="3">
    <source>
        <dbReference type="Proteomes" id="UP000009097"/>
    </source>
</evidence>
<dbReference type="OrthoDB" id="5365739at2759"/>
<feature type="compositionally biased region" description="Gly residues" evidence="1">
    <location>
        <begin position="116"/>
        <end position="125"/>
    </location>
</feature>
<feature type="compositionally biased region" description="Basic and acidic residues" evidence="1">
    <location>
        <begin position="139"/>
        <end position="168"/>
    </location>
</feature>
<feature type="region of interest" description="Disordered" evidence="1">
    <location>
        <begin position="34"/>
        <end position="168"/>
    </location>
</feature>
<dbReference type="EMBL" id="DS231696">
    <property type="protein sequence ID" value="KNA95072.1"/>
    <property type="molecule type" value="Genomic_DNA"/>
</dbReference>
<feature type="compositionally biased region" description="Gly residues" evidence="1">
    <location>
        <begin position="82"/>
        <end position="95"/>
    </location>
</feature>
<organism evidence="2 3">
    <name type="scientific">Fusarium oxysporum f. sp. lycopersici (strain 4287 / CBS 123668 / FGSC 9935 / NRRL 34936)</name>
    <name type="common">Fusarium vascular wilt of tomato</name>
    <dbReference type="NCBI Taxonomy" id="426428"/>
    <lineage>
        <taxon>Eukaryota</taxon>
        <taxon>Fungi</taxon>
        <taxon>Dikarya</taxon>
        <taxon>Ascomycota</taxon>
        <taxon>Pezizomycotina</taxon>
        <taxon>Sordariomycetes</taxon>
        <taxon>Hypocreomycetidae</taxon>
        <taxon>Hypocreales</taxon>
        <taxon>Nectriaceae</taxon>
        <taxon>Fusarium</taxon>
        <taxon>Fusarium oxysporum species complex</taxon>
    </lineage>
</organism>
<name>A0A0J9U8A7_FUSO4</name>
<feature type="compositionally biased region" description="Basic residues" evidence="1">
    <location>
        <begin position="126"/>
        <end position="137"/>
    </location>
</feature>
<proteinExistence type="predicted"/>
<dbReference type="VEuPathDB" id="FungiDB:FOXG_00812"/>
<dbReference type="AlphaFoldDB" id="A0A0J9U8A7"/>
<dbReference type="KEGG" id="fox:FOXG_00812"/>
<dbReference type="GeneID" id="28943104"/>
<evidence type="ECO:0000313" key="2">
    <source>
        <dbReference type="EMBL" id="KNA95072.1"/>
    </source>
</evidence>
<accession>A0A0J9U8A7</accession>
<reference evidence="2" key="1">
    <citation type="submission" date="2007-04" db="EMBL/GenBank/DDBJ databases">
        <authorList>
            <consortium name="The Broad Institute Genome Sequencing Platform"/>
            <person name="Birren B."/>
            <person name="Lander E."/>
            <person name="Galagan J."/>
            <person name="Nusbaum C."/>
            <person name="Devon K."/>
            <person name="Ma L.-J."/>
            <person name="Jaffe D."/>
            <person name="Butler J."/>
            <person name="Alvarez P."/>
            <person name="Gnerre S."/>
            <person name="Grabherr M."/>
            <person name="Kleber M."/>
            <person name="Mauceli E."/>
            <person name="Brockman W."/>
            <person name="MacCallum I.A."/>
            <person name="Young S."/>
            <person name="LaButti K."/>
            <person name="DeCaprio D."/>
            <person name="Crawford M."/>
            <person name="Koehrsen M."/>
            <person name="Engels R."/>
            <person name="Montgomery P."/>
            <person name="Pearson M."/>
            <person name="Howarth C."/>
            <person name="Larson L."/>
            <person name="White J."/>
            <person name="O'Leary S."/>
            <person name="Kodira C."/>
            <person name="Zeng Q."/>
            <person name="Yandava C."/>
            <person name="Alvarado L."/>
            <person name="Kistler C."/>
            <person name="Shim W.-B."/>
            <person name="Kang S."/>
            <person name="Woloshuk C."/>
        </authorList>
    </citation>
    <scope>NUCLEOTIDE SEQUENCE</scope>
    <source>
        <strain evidence="2">4287</strain>
    </source>
</reference>
<protein>
    <submittedName>
        <fullName evidence="2">Uncharacterized protein</fullName>
    </submittedName>
</protein>
<sequence length="348" mass="37896">MQRHAFRSVCSRTRPELEQVSDAFRNYARQFSTTQFQAADGPSPSTPRPPRSPAAGPKVIDIKSMPLRGRGGLRGRGEARGRGGLMYRGRGGLARGGSSAQDRSSTPVRTSSPTRGRGGFGAGRGRGGRGGRARGRGGRTNDRRPRDEEDKDKKRIDRNEFNTLDPDEKSFDDNIRFGITSEYRPSLTLESINEFAPLAPNSASGKSAAVLQNLSVLGTADHVGAPDTFQPKYYASEIETNGVRFFADPKDKEATEKYLQEKLKAEGKESTGPIITDTEEAIRQVITKRAVQGQHETPKFASDPVGLSRSWHLRAETYSTNDVNSFETKLTSLLAKKPAAGKGGKARA</sequence>
<dbReference type="RefSeq" id="XP_018233118.1">
    <property type="nucleotide sequence ID" value="XM_018377398.1"/>
</dbReference>
<gene>
    <name evidence="2" type="ORF">FOXG_00812</name>
</gene>